<dbReference type="OrthoDB" id="5007302at2"/>
<dbReference type="AlphaFoldDB" id="A0A4Q2M7U0"/>
<dbReference type="RefSeq" id="WP_129172600.1">
    <property type="nucleotide sequence ID" value="NZ_JACCBI010000001.1"/>
</dbReference>
<name>A0A4Q2M7U0_9MICO</name>
<reference evidence="3 4" key="1">
    <citation type="submission" date="2019-01" db="EMBL/GenBank/DDBJ databases">
        <title>Agromyces.</title>
        <authorList>
            <person name="Li J."/>
        </authorList>
    </citation>
    <scope>NUCLEOTIDE SEQUENCE [LARGE SCALE GENOMIC DNA]</scope>
    <source>
        <strain evidence="3 4">DSM 23870</strain>
    </source>
</reference>
<proteinExistence type="predicted"/>
<feature type="compositionally biased region" description="Low complexity" evidence="1">
    <location>
        <begin position="84"/>
        <end position="98"/>
    </location>
</feature>
<dbReference type="EMBL" id="JACCBI010000001">
    <property type="protein sequence ID" value="NYD67440.1"/>
    <property type="molecule type" value="Genomic_DNA"/>
</dbReference>
<evidence type="ECO:0000313" key="3">
    <source>
        <dbReference type="EMBL" id="RXZ88335.1"/>
    </source>
</evidence>
<reference evidence="2 5" key="2">
    <citation type="submission" date="2020-07" db="EMBL/GenBank/DDBJ databases">
        <title>Sequencing the genomes of 1000 actinobacteria strains.</title>
        <authorList>
            <person name="Klenk H.-P."/>
        </authorList>
    </citation>
    <scope>NUCLEOTIDE SEQUENCE [LARGE SCALE GENOMIC DNA]</scope>
    <source>
        <strain evidence="2 5">DSM 23870</strain>
    </source>
</reference>
<sequence length="115" mass="12545">MTRPRPIRYDGDTWLVMRNDPVLPKAIIRRFRQKTGGDLFHVVRWALDPAEQVIMATATSLERADELVLYDRVVMGPMGGINGQGAQPGSPQGGQPIPSKRPATAPKSARAPGES</sequence>
<organism evidence="3 4">
    <name type="scientific">Agromyces atrinae</name>
    <dbReference type="NCBI Taxonomy" id="592376"/>
    <lineage>
        <taxon>Bacteria</taxon>
        <taxon>Bacillati</taxon>
        <taxon>Actinomycetota</taxon>
        <taxon>Actinomycetes</taxon>
        <taxon>Micrococcales</taxon>
        <taxon>Microbacteriaceae</taxon>
        <taxon>Agromyces</taxon>
    </lineage>
</organism>
<keyword evidence="4" id="KW-1185">Reference proteome</keyword>
<accession>A0A4Q2M7U0</accession>
<dbReference type="EMBL" id="SDPM01000001">
    <property type="protein sequence ID" value="RXZ88335.1"/>
    <property type="molecule type" value="Genomic_DNA"/>
</dbReference>
<gene>
    <name evidence="2" type="ORF">BJ972_001959</name>
    <name evidence="3" type="ORF">ESP50_03945</name>
</gene>
<dbReference type="Proteomes" id="UP000292686">
    <property type="component" value="Unassembled WGS sequence"/>
</dbReference>
<evidence type="ECO:0000313" key="5">
    <source>
        <dbReference type="Proteomes" id="UP000581087"/>
    </source>
</evidence>
<evidence type="ECO:0000256" key="1">
    <source>
        <dbReference type="SAM" id="MobiDB-lite"/>
    </source>
</evidence>
<comment type="caution">
    <text evidence="3">The sequence shown here is derived from an EMBL/GenBank/DDBJ whole genome shotgun (WGS) entry which is preliminary data.</text>
</comment>
<dbReference type="Proteomes" id="UP000581087">
    <property type="component" value="Unassembled WGS sequence"/>
</dbReference>
<feature type="region of interest" description="Disordered" evidence="1">
    <location>
        <begin position="79"/>
        <end position="115"/>
    </location>
</feature>
<evidence type="ECO:0000313" key="4">
    <source>
        <dbReference type="Proteomes" id="UP000292686"/>
    </source>
</evidence>
<evidence type="ECO:0000313" key="2">
    <source>
        <dbReference type="EMBL" id="NYD67440.1"/>
    </source>
</evidence>
<protein>
    <submittedName>
        <fullName evidence="3">Uncharacterized protein</fullName>
    </submittedName>
</protein>